<dbReference type="InterPro" id="IPR050790">
    <property type="entry name" value="ExbB/TolQ_transport"/>
</dbReference>
<evidence type="ECO:0000256" key="3">
    <source>
        <dbReference type="ARBA" id="ARBA00022692"/>
    </source>
</evidence>
<keyword evidence="6" id="KW-0653">Protein transport</keyword>
<feature type="transmembrane region" description="Helical" evidence="7">
    <location>
        <begin position="164"/>
        <end position="183"/>
    </location>
</feature>
<organism evidence="9 10">
    <name type="scientific">Paraglaciecola aquimarina</name>
    <dbReference type="NCBI Taxonomy" id="1235557"/>
    <lineage>
        <taxon>Bacteria</taxon>
        <taxon>Pseudomonadati</taxon>
        <taxon>Pseudomonadota</taxon>
        <taxon>Gammaproteobacteria</taxon>
        <taxon>Alteromonadales</taxon>
        <taxon>Alteromonadaceae</taxon>
        <taxon>Paraglaciecola</taxon>
    </lineage>
</organism>
<gene>
    <name evidence="9" type="ORF">RS130_18865</name>
</gene>
<feature type="transmembrane region" description="Helical" evidence="7">
    <location>
        <begin position="308"/>
        <end position="333"/>
    </location>
</feature>
<protein>
    <submittedName>
        <fullName evidence="9">MotA/TolQ/ExbB proton channel family protein</fullName>
    </submittedName>
</protein>
<comment type="caution">
    <text evidence="9">The sequence shown here is derived from an EMBL/GenBank/DDBJ whole genome shotgun (WGS) entry which is preliminary data.</text>
</comment>
<evidence type="ECO:0000313" key="9">
    <source>
        <dbReference type="EMBL" id="MDU0355668.1"/>
    </source>
</evidence>
<evidence type="ECO:0000313" key="10">
    <source>
        <dbReference type="Proteomes" id="UP001247805"/>
    </source>
</evidence>
<name>A0ABU3T079_9ALTE</name>
<dbReference type="InterPro" id="IPR002898">
    <property type="entry name" value="MotA_ExbB_proton_chnl"/>
</dbReference>
<keyword evidence="5 7" id="KW-0472">Membrane</keyword>
<evidence type="ECO:0000256" key="4">
    <source>
        <dbReference type="ARBA" id="ARBA00022989"/>
    </source>
</evidence>
<feature type="domain" description="MotA/TolQ/ExbB proton channel" evidence="8">
    <location>
        <begin position="250"/>
        <end position="344"/>
    </location>
</feature>
<evidence type="ECO:0000256" key="7">
    <source>
        <dbReference type="SAM" id="Phobius"/>
    </source>
</evidence>
<dbReference type="PANTHER" id="PTHR30625">
    <property type="entry name" value="PROTEIN TOLQ"/>
    <property type="match status" value="1"/>
</dbReference>
<feature type="transmembrane region" description="Helical" evidence="7">
    <location>
        <begin position="265"/>
        <end position="288"/>
    </location>
</feature>
<dbReference type="PANTHER" id="PTHR30625:SF11">
    <property type="entry name" value="MOTA_TOLQ_EXBB PROTON CHANNEL DOMAIN-CONTAINING PROTEIN"/>
    <property type="match status" value="1"/>
</dbReference>
<keyword evidence="6" id="KW-0813">Transport</keyword>
<keyword evidence="4 7" id="KW-1133">Transmembrane helix</keyword>
<evidence type="ECO:0000259" key="8">
    <source>
        <dbReference type="Pfam" id="PF01618"/>
    </source>
</evidence>
<proteinExistence type="inferred from homology"/>
<keyword evidence="10" id="KW-1185">Reference proteome</keyword>
<accession>A0ABU3T079</accession>
<dbReference type="EMBL" id="JAWDIO010000002">
    <property type="protein sequence ID" value="MDU0355668.1"/>
    <property type="molecule type" value="Genomic_DNA"/>
</dbReference>
<keyword evidence="2" id="KW-1003">Cell membrane</keyword>
<comment type="subcellular location">
    <subcellularLocation>
        <location evidence="1">Cell membrane</location>
        <topology evidence="1">Multi-pass membrane protein</topology>
    </subcellularLocation>
    <subcellularLocation>
        <location evidence="6">Membrane</location>
        <topology evidence="6">Multi-pass membrane protein</topology>
    </subcellularLocation>
</comment>
<dbReference type="Proteomes" id="UP001247805">
    <property type="component" value="Unassembled WGS sequence"/>
</dbReference>
<reference evidence="9 10" key="1">
    <citation type="submission" date="2023-10" db="EMBL/GenBank/DDBJ databases">
        <title>Glaciecola aquimarina strain GGW-M5 nov., isolated from a coastal seawater.</title>
        <authorList>
            <person name="Bayburt H."/>
            <person name="Kim J.M."/>
            <person name="Choi B.J."/>
            <person name="Jeon C.O."/>
        </authorList>
    </citation>
    <scope>NUCLEOTIDE SEQUENCE [LARGE SCALE GENOMIC DNA]</scope>
    <source>
        <strain evidence="9 10">KCTC 32108</strain>
    </source>
</reference>
<keyword evidence="3 7" id="KW-0812">Transmembrane</keyword>
<sequence>MDDQTLALSTIEARVKTWRDQDNYQKRLLLDLAQRLSLPAAKIEQVSENSLQGLAVLREYAAQKQAAINPQFSEKKVVYKTGEVILVNTLKLGPVQWFWNAQQQQGGLLDDDNNVQYLYGDKHNAQLAELYQKGRASLSFDPTLTRALQLSQQQESLWQHIERGGIWAMPIMFFALFALVIALTKVWQLWRLPPLTPLLVERIDAIAKSATVAELHQRLVQLQQQLQGAQKELVGIVLSTPESSQRDDKLLAYLIEHRQQLTTRLGAIAITAAVAPLLGLLGTVSGMIETFQMMNLFGAGDPSVVSGGISKALITTELGLVVAIPALILHALISRQIKHYNTQLDTTAIRLGNLETQQR</sequence>
<evidence type="ECO:0000256" key="2">
    <source>
        <dbReference type="ARBA" id="ARBA00022475"/>
    </source>
</evidence>
<evidence type="ECO:0000256" key="1">
    <source>
        <dbReference type="ARBA" id="ARBA00004651"/>
    </source>
</evidence>
<evidence type="ECO:0000256" key="6">
    <source>
        <dbReference type="RuleBase" id="RU004057"/>
    </source>
</evidence>
<comment type="similarity">
    <text evidence="6">Belongs to the exbB/tolQ family.</text>
</comment>
<dbReference type="Pfam" id="PF01618">
    <property type="entry name" value="MotA_ExbB"/>
    <property type="match status" value="1"/>
</dbReference>
<evidence type="ECO:0000256" key="5">
    <source>
        <dbReference type="ARBA" id="ARBA00023136"/>
    </source>
</evidence>